<evidence type="ECO:0000256" key="1">
    <source>
        <dbReference type="SAM" id="MobiDB-lite"/>
    </source>
</evidence>
<dbReference type="OrthoDB" id="1113829at2759"/>
<reference evidence="3" key="1">
    <citation type="journal article" date="2013" name="Nat. Genet.">
        <title>The Capsella rubella genome and the genomic consequences of rapid mating system evolution.</title>
        <authorList>
            <person name="Slotte T."/>
            <person name="Hazzouri K.M."/>
            <person name="Agren J.A."/>
            <person name="Koenig D."/>
            <person name="Maumus F."/>
            <person name="Guo Y.L."/>
            <person name="Steige K."/>
            <person name="Platts A.E."/>
            <person name="Escobar J.S."/>
            <person name="Newman L.K."/>
            <person name="Wang W."/>
            <person name="Mandakova T."/>
            <person name="Vello E."/>
            <person name="Smith L.M."/>
            <person name="Henz S.R."/>
            <person name="Steffen J."/>
            <person name="Takuno S."/>
            <person name="Brandvain Y."/>
            <person name="Coop G."/>
            <person name="Andolfatto P."/>
            <person name="Hu T.T."/>
            <person name="Blanchette M."/>
            <person name="Clark R.M."/>
            <person name="Quesneville H."/>
            <person name="Nordborg M."/>
            <person name="Gaut B.S."/>
            <person name="Lysak M.A."/>
            <person name="Jenkins J."/>
            <person name="Grimwood J."/>
            <person name="Chapman J."/>
            <person name="Prochnik S."/>
            <person name="Shu S."/>
            <person name="Rokhsar D."/>
            <person name="Schmutz J."/>
            <person name="Weigel D."/>
            <person name="Wright S.I."/>
        </authorList>
    </citation>
    <scope>NUCLEOTIDE SEQUENCE [LARGE SCALE GENOMIC DNA]</scope>
    <source>
        <strain evidence="3">cv. Monte Gargano</strain>
    </source>
</reference>
<accession>R0GWV8</accession>
<evidence type="ECO:0000313" key="3">
    <source>
        <dbReference type="Proteomes" id="UP000029121"/>
    </source>
</evidence>
<dbReference type="AlphaFoldDB" id="R0GWV8"/>
<name>R0GWV8_9BRAS</name>
<feature type="region of interest" description="Disordered" evidence="1">
    <location>
        <begin position="27"/>
        <end position="48"/>
    </location>
</feature>
<keyword evidence="3" id="KW-1185">Reference proteome</keyword>
<dbReference type="KEGG" id="crb:17880170"/>
<gene>
    <name evidence="2" type="ORF">CARUB_v10005025mg</name>
</gene>
<dbReference type="Proteomes" id="UP000029121">
    <property type="component" value="Unassembled WGS sequence"/>
</dbReference>
<feature type="compositionally biased region" description="Pro residues" evidence="1">
    <location>
        <begin position="28"/>
        <end position="48"/>
    </location>
</feature>
<proteinExistence type="predicted"/>
<protein>
    <submittedName>
        <fullName evidence="2">Uncharacterized protein</fullName>
    </submittedName>
</protein>
<sequence length="386" mass="41795">MSPLVLSISSNSRLLPMSSVAFLLLRPPRAPPSEPPSPPTPPEPPDPPDPQICFFLSEALAQLLSSSSFKVWDSLVLHLSSIICDSLSPARISPLPTKFPFFVRLMLPNESSFATWFEELGTLVCTTSLTTVDAVIVPPPMFPQVCSCSSSSSPSMMGMFWMFVEFVALVLWDSDVAYADSMSLDTLVSTLVLSSSTLIALMRSFTAICGFYLNLDVALLKLVSWQLGQSSLSIDNQPAHLVLRGFYSPHLSFMEFIILPNSSLVCSDNVTGSIVVKIVLLEVEAGIVVQDCSRSAFADYLTLVSLEALFPPSSGFSKDSQARDVCFVECSWFDASLVELVSSPLSQSLILSIVVASFPFCSTSMLGDALVYSALCSFVVLSLSRV</sequence>
<dbReference type="EMBL" id="KB870811">
    <property type="protein sequence ID" value="EOA16805.1"/>
    <property type="molecule type" value="Genomic_DNA"/>
</dbReference>
<organism evidence="2 3">
    <name type="scientific">Capsella rubella</name>
    <dbReference type="NCBI Taxonomy" id="81985"/>
    <lineage>
        <taxon>Eukaryota</taxon>
        <taxon>Viridiplantae</taxon>
        <taxon>Streptophyta</taxon>
        <taxon>Embryophyta</taxon>
        <taxon>Tracheophyta</taxon>
        <taxon>Spermatophyta</taxon>
        <taxon>Magnoliopsida</taxon>
        <taxon>eudicotyledons</taxon>
        <taxon>Gunneridae</taxon>
        <taxon>Pentapetalae</taxon>
        <taxon>rosids</taxon>
        <taxon>malvids</taxon>
        <taxon>Brassicales</taxon>
        <taxon>Brassicaceae</taxon>
        <taxon>Camelineae</taxon>
        <taxon>Capsella</taxon>
    </lineage>
</organism>
<evidence type="ECO:0000313" key="2">
    <source>
        <dbReference type="EMBL" id="EOA16805.1"/>
    </source>
</evidence>